<proteinExistence type="predicted"/>
<dbReference type="AlphaFoldDB" id="A0A5B9AI71"/>
<dbReference type="Proteomes" id="UP000321299">
    <property type="component" value="Chromosome"/>
</dbReference>
<dbReference type="PROSITE" id="PS51318">
    <property type="entry name" value="TAT"/>
    <property type="match status" value="1"/>
</dbReference>
<protein>
    <submittedName>
        <fullName evidence="2">Twin-arginine translocation signal domain-containing protein</fullName>
    </submittedName>
</protein>
<dbReference type="NCBIfam" id="TIGR01409">
    <property type="entry name" value="TAT_signal_seq"/>
    <property type="match status" value="1"/>
</dbReference>
<reference evidence="2 3" key="2">
    <citation type="submission" date="2019-08" db="EMBL/GenBank/DDBJ databases">
        <authorList>
            <person name="Chen F.-J."/>
            <person name="Wu H.-C."/>
            <person name="Liao Y.-C."/>
            <person name="Kuo S.-C."/>
        </authorList>
    </citation>
    <scope>NUCLEOTIDE SEQUENCE [LARGE SCALE GENOMIC DNA]</scope>
    <source>
        <strain evidence="2 3">NCYU-26-73</strain>
    </source>
</reference>
<organism evidence="2 3">
    <name type="scientific">Escherichia coli</name>
    <dbReference type="NCBI Taxonomy" id="562"/>
    <lineage>
        <taxon>Bacteria</taxon>
        <taxon>Pseudomonadati</taxon>
        <taxon>Pseudomonadota</taxon>
        <taxon>Gammaproteobacteria</taxon>
        <taxon>Enterobacterales</taxon>
        <taxon>Enterobacteriaceae</taxon>
        <taxon>Escherichia</taxon>
    </lineage>
</organism>
<evidence type="ECO:0000313" key="3">
    <source>
        <dbReference type="Proteomes" id="UP000321299"/>
    </source>
</evidence>
<dbReference type="EMBL" id="CP042615">
    <property type="protein sequence ID" value="QED73454.1"/>
    <property type="molecule type" value="Genomic_DNA"/>
</dbReference>
<sequence length="113" mass="12310">MTLTRREFIKHSGIAAGALVVTSAAPLPAWAEEKGGKILTAGRWGSDERRSEGRQDCFFDRRAGENHTELLTVYGGGSGTHHGAYSASDGEKKAISIIHSNRRKVVAKIPMYR</sequence>
<evidence type="ECO:0000313" key="2">
    <source>
        <dbReference type="EMBL" id="QED73454.1"/>
    </source>
</evidence>
<reference evidence="2 3" key="1">
    <citation type="submission" date="2019-08" db="EMBL/GenBank/DDBJ databases">
        <title>Plasmid- and chromosome-located mcr-3 in mcr-1-positive Escherichia coli from diseased swine, Taiwan.</title>
        <authorList>
            <person name="Hsu C.-Y."/>
            <person name="Huang W.-C."/>
            <person name="Lauderdale T.-L."/>
        </authorList>
    </citation>
    <scope>NUCLEOTIDE SEQUENCE [LARGE SCALE GENOMIC DNA]</scope>
    <source>
        <strain evidence="2 3">NCYU-26-73</strain>
    </source>
</reference>
<gene>
    <name evidence="2" type="ORF">FTV93_03595</name>
</gene>
<dbReference type="InterPro" id="IPR019546">
    <property type="entry name" value="TAT_signal_bac_arc"/>
</dbReference>
<evidence type="ECO:0000256" key="1">
    <source>
        <dbReference type="ARBA" id="ARBA00022729"/>
    </source>
</evidence>
<accession>A0A5B9AI71</accession>
<keyword evidence="1" id="KW-0732">Signal</keyword>
<name>A0A5B9AI71_ECOLX</name>
<dbReference type="InterPro" id="IPR006311">
    <property type="entry name" value="TAT_signal"/>
</dbReference>